<dbReference type="PANTHER" id="PTHR31707">
    <property type="entry name" value="PECTINESTERASE"/>
    <property type="match status" value="1"/>
</dbReference>
<dbReference type="InterPro" id="IPR012334">
    <property type="entry name" value="Pectin_lyas_fold"/>
</dbReference>
<evidence type="ECO:0000256" key="7">
    <source>
        <dbReference type="ARBA" id="ARBA00023157"/>
    </source>
</evidence>
<proteinExistence type="inferred from homology"/>
<dbReference type="NCBIfam" id="TIGR01614">
    <property type="entry name" value="PME_inhib"/>
    <property type="match status" value="1"/>
</dbReference>
<reference evidence="15" key="1">
    <citation type="submission" date="2019-08" db="EMBL/GenBank/DDBJ databases">
        <title>Reference gene set and small RNA set construction with multiple tissues from Davidia involucrata Baill.</title>
        <authorList>
            <person name="Yang H."/>
            <person name="Zhou C."/>
            <person name="Li G."/>
            <person name="Wang J."/>
            <person name="Gao P."/>
            <person name="Wang M."/>
            <person name="Wang R."/>
            <person name="Zhao Y."/>
        </authorList>
    </citation>
    <scope>NUCLEOTIDE SEQUENCE</scope>
    <source>
        <tissue evidence="15">Mixed with DoveR01_LX</tissue>
    </source>
</reference>
<evidence type="ECO:0000256" key="11">
    <source>
        <dbReference type="ARBA" id="ARBA00057335"/>
    </source>
</evidence>
<dbReference type="Pfam" id="PF04043">
    <property type="entry name" value="PMEI"/>
    <property type="match status" value="1"/>
</dbReference>
<keyword evidence="7" id="KW-1015">Disulfide bond</keyword>
<evidence type="ECO:0000256" key="2">
    <source>
        <dbReference type="ARBA" id="ARBA00006027"/>
    </source>
</evidence>
<evidence type="ECO:0000256" key="12">
    <source>
        <dbReference type="PROSITE-ProRule" id="PRU10040"/>
    </source>
</evidence>
<dbReference type="GO" id="GO:0004857">
    <property type="term" value="F:enzyme inhibitor activity"/>
    <property type="evidence" value="ECO:0007669"/>
    <property type="project" value="InterPro"/>
</dbReference>
<evidence type="ECO:0000313" key="15">
    <source>
        <dbReference type="EMBL" id="MPA70456.1"/>
    </source>
</evidence>
<dbReference type="FunFam" id="1.20.140.40:FF:000001">
    <property type="entry name" value="Pectinesterase"/>
    <property type="match status" value="1"/>
</dbReference>
<name>A0A5B7BQY1_DAVIN</name>
<dbReference type="InterPro" id="IPR000070">
    <property type="entry name" value="Pectinesterase_cat"/>
</dbReference>
<dbReference type="AlphaFoldDB" id="A0A5B7BQY1"/>
<dbReference type="GO" id="GO:0030599">
    <property type="term" value="F:pectinesterase activity"/>
    <property type="evidence" value="ECO:0007669"/>
    <property type="project" value="UniProtKB-UniRule"/>
</dbReference>
<sequence>MVNKVVVSLVSVILVVGVVLGVVAVVHNKGSSASVTSSMKSVTTICAPTDHKEACMNSLSSVAKNESATPKDFIMAAIKATVDEVKKAMDVAGTVKVNNETDPKDHMAVEDCKDLFQFAVDELQASYSMVGDSEMHTIGDRVQELLTWLSAAYAYQSTCLDQVDKPEYRSALQKGMTDATDLTSNVIDIIAKISDVLKGFNINLPTDILNNIPTSRRRLLEVTELGHDGYPTWFPAADRKLLGLHNRGQVRPNAVVAKDGSGRYKTINAALAAYPKNFRGRYIIHVKAGVYDEVVLVSKDHKNVFIYGDGPTRTIVTGRRNVKIAKFSTMNSATFAVQGEGFIARSMKFENVAGPHGEQAVALRIQGDRSVVFDCNIEGYQDSLYYHTNRQFYRNCYISGTVDFIFGKGIALIQNSVIAVRKPLPGQANTITADGREMANMLGGLVLQNCKIIGERALFPVRFQIPTYLGRPWKAKSRTIVMDSEMGDLIRPEGWAIWQGQNYHHTCTYAEYRNRGPGANLSKRVKWKGFHVIRDHREAILYTAANFLHAKGWLKSTGVPFY</sequence>
<dbReference type="UniPathway" id="UPA00545">
    <property type="reaction ID" value="UER00823"/>
</dbReference>
<protein>
    <recommendedName>
        <fullName evidence="4 13">Pectinesterase</fullName>
        <ecNumber evidence="4 13">3.1.1.11</ecNumber>
    </recommendedName>
</protein>
<dbReference type="CDD" id="cd15798">
    <property type="entry name" value="PMEI-like_3"/>
    <property type="match status" value="1"/>
</dbReference>
<accession>A0A5B7BQY1</accession>
<dbReference type="PROSITE" id="PS00503">
    <property type="entry name" value="PECTINESTERASE_2"/>
    <property type="match status" value="1"/>
</dbReference>
<evidence type="ECO:0000256" key="6">
    <source>
        <dbReference type="ARBA" id="ARBA00023085"/>
    </source>
</evidence>
<evidence type="ECO:0000256" key="3">
    <source>
        <dbReference type="ARBA" id="ARBA00007786"/>
    </source>
</evidence>
<dbReference type="SUPFAM" id="SSF101148">
    <property type="entry name" value="Plant invertase/pectin methylesterase inhibitor"/>
    <property type="match status" value="1"/>
</dbReference>
<dbReference type="GO" id="GO:0045490">
    <property type="term" value="P:pectin catabolic process"/>
    <property type="evidence" value="ECO:0007669"/>
    <property type="project" value="UniProtKB-UniRule"/>
</dbReference>
<dbReference type="InterPro" id="IPR035513">
    <property type="entry name" value="Invertase/methylesterase_inhib"/>
</dbReference>
<evidence type="ECO:0000256" key="4">
    <source>
        <dbReference type="ARBA" id="ARBA00013229"/>
    </source>
</evidence>
<evidence type="ECO:0000256" key="10">
    <source>
        <dbReference type="ARBA" id="ARBA00047928"/>
    </source>
</evidence>
<evidence type="ECO:0000256" key="1">
    <source>
        <dbReference type="ARBA" id="ARBA00005184"/>
    </source>
</evidence>
<dbReference type="FunFam" id="2.160.20.10:FF:000001">
    <property type="entry name" value="Pectinesterase"/>
    <property type="match status" value="1"/>
</dbReference>
<dbReference type="EC" id="3.1.1.11" evidence="4 13"/>
<dbReference type="EMBL" id="GHES01039897">
    <property type="protein sequence ID" value="MPA70456.1"/>
    <property type="molecule type" value="Transcribed_RNA"/>
</dbReference>
<evidence type="ECO:0000256" key="5">
    <source>
        <dbReference type="ARBA" id="ARBA00022801"/>
    </source>
</evidence>
<dbReference type="InterPro" id="IPR033131">
    <property type="entry name" value="Pectinesterase_Asp_AS"/>
</dbReference>
<dbReference type="InterPro" id="IPR011050">
    <property type="entry name" value="Pectin_lyase_fold/virulence"/>
</dbReference>
<keyword evidence="8" id="KW-0325">Glycoprotein</keyword>
<comment type="similarity">
    <text evidence="3">In the C-terminal section; belongs to the pectinesterase family.</text>
</comment>
<evidence type="ECO:0000256" key="8">
    <source>
        <dbReference type="ARBA" id="ARBA00023180"/>
    </source>
</evidence>
<dbReference type="Gene3D" id="1.20.140.40">
    <property type="entry name" value="Invertase/pectin methylesterase inhibitor family protein"/>
    <property type="match status" value="1"/>
</dbReference>
<dbReference type="InterPro" id="IPR006501">
    <property type="entry name" value="Pectinesterase_inhib_dom"/>
</dbReference>
<dbReference type="SMART" id="SM00856">
    <property type="entry name" value="PMEI"/>
    <property type="match status" value="1"/>
</dbReference>
<gene>
    <name evidence="15" type="ORF">Din_039897</name>
</gene>
<comment type="pathway">
    <text evidence="1 13">Glycan metabolism; pectin degradation; 2-dehydro-3-deoxy-D-gluconate from pectin: step 1/5.</text>
</comment>
<feature type="domain" description="Pectinesterase inhibitor" evidence="14">
    <location>
        <begin position="37"/>
        <end position="189"/>
    </location>
</feature>
<keyword evidence="9" id="KW-0961">Cell wall biogenesis/degradation</keyword>
<comment type="function">
    <text evidence="11">Acts in the modification of cell walls via demethylesterification of cell wall pectin.</text>
</comment>
<dbReference type="SUPFAM" id="SSF51126">
    <property type="entry name" value="Pectin lyase-like"/>
    <property type="match status" value="1"/>
</dbReference>
<feature type="active site" evidence="12">
    <location>
        <position position="403"/>
    </location>
</feature>
<keyword evidence="5 13" id="KW-0378">Hydrolase</keyword>
<evidence type="ECO:0000259" key="14">
    <source>
        <dbReference type="SMART" id="SM00856"/>
    </source>
</evidence>
<dbReference type="GO" id="GO:0042545">
    <property type="term" value="P:cell wall modification"/>
    <property type="evidence" value="ECO:0007669"/>
    <property type="project" value="UniProtKB-UniRule"/>
</dbReference>
<dbReference type="Gene3D" id="2.160.20.10">
    <property type="entry name" value="Single-stranded right-handed beta-helix, Pectin lyase-like"/>
    <property type="match status" value="1"/>
</dbReference>
<dbReference type="Pfam" id="PF01095">
    <property type="entry name" value="Pectinesterase"/>
    <property type="match status" value="1"/>
</dbReference>
<organism evidence="15">
    <name type="scientific">Davidia involucrata</name>
    <name type="common">Dove tree</name>
    <dbReference type="NCBI Taxonomy" id="16924"/>
    <lineage>
        <taxon>Eukaryota</taxon>
        <taxon>Viridiplantae</taxon>
        <taxon>Streptophyta</taxon>
        <taxon>Embryophyta</taxon>
        <taxon>Tracheophyta</taxon>
        <taxon>Spermatophyta</taxon>
        <taxon>Magnoliopsida</taxon>
        <taxon>eudicotyledons</taxon>
        <taxon>Gunneridae</taxon>
        <taxon>Pentapetalae</taxon>
        <taxon>asterids</taxon>
        <taxon>Cornales</taxon>
        <taxon>Nyssaceae</taxon>
        <taxon>Davidia</taxon>
    </lineage>
</organism>
<evidence type="ECO:0000256" key="9">
    <source>
        <dbReference type="ARBA" id="ARBA00023316"/>
    </source>
</evidence>
<keyword evidence="6 13" id="KW-0063">Aspartyl esterase</keyword>
<comment type="similarity">
    <text evidence="2">In the N-terminal section; belongs to the PMEI family.</text>
</comment>
<comment type="catalytic activity">
    <reaction evidence="10 13">
        <text>[(1-&gt;4)-alpha-D-galacturonosyl methyl ester](n) + n H2O = [(1-&gt;4)-alpha-D-galacturonosyl](n) + n methanol + n H(+)</text>
        <dbReference type="Rhea" id="RHEA:22380"/>
        <dbReference type="Rhea" id="RHEA-COMP:14570"/>
        <dbReference type="Rhea" id="RHEA-COMP:14573"/>
        <dbReference type="ChEBI" id="CHEBI:15377"/>
        <dbReference type="ChEBI" id="CHEBI:15378"/>
        <dbReference type="ChEBI" id="CHEBI:17790"/>
        <dbReference type="ChEBI" id="CHEBI:140522"/>
        <dbReference type="ChEBI" id="CHEBI:140523"/>
        <dbReference type="EC" id="3.1.1.11"/>
    </reaction>
</comment>
<evidence type="ECO:0000256" key="13">
    <source>
        <dbReference type="RuleBase" id="RU000589"/>
    </source>
</evidence>